<protein>
    <submittedName>
        <fullName evidence="3">Uncharacterized protein</fullName>
    </submittedName>
</protein>
<evidence type="ECO:0000256" key="2">
    <source>
        <dbReference type="SAM" id="SignalP"/>
    </source>
</evidence>
<reference evidence="3 4" key="1">
    <citation type="submission" date="2019-04" db="EMBL/GenBank/DDBJ databases">
        <title>Comparative genomics and transcriptomics to analyze fruiting body development in filamentous ascomycetes.</title>
        <authorList>
            <consortium name="DOE Joint Genome Institute"/>
            <person name="Lutkenhaus R."/>
            <person name="Traeger S."/>
            <person name="Breuer J."/>
            <person name="Kuo A."/>
            <person name="Lipzen A."/>
            <person name="Pangilinan J."/>
            <person name="Dilworth D."/>
            <person name="Sandor L."/>
            <person name="Poggeler S."/>
            <person name="Barry K."/>
            <person name="Grigoriev I.V."/>
            <person name="Nowrousian M."/>
        </authorList>
    </citation>
    <scope>NUCLEOTIDE SEQUENCE [LARGE SCALE GENOMIC DNA]</scope>
    <source>
        <strain evidence="3 4">CBS 389.68</strain>
    </source>
</reference>
<evidence type="ECO:0000313" key="4">
    <source>
        <dbReference type="Proteomes" id="UP000298138"/>
    </source>
</evidence>
<name>A0A4S2MIM6_9PEZI</name>
<feature type="region of interest" description="Disordered" evidence="1">
    <location>
        <begin position="20"/>
        <end position="99"/>
    </location>
</feature>
<organism evidence="3 4">
    <name type="scientific">Ascodesmis nigricans</name>
    <dbReference type="NCBI Taxonomy" id="341454"/>
    <lineage>
        <taxon>Eukaryota</taxon>
        <taxon>Fungi</taxon>
        <taxon>Dikarya</taxon>
        <taxon>Ascomycota</taxon>
        <taxon>Pezizomycotina</taxon>
        <taxon>Pezizomycetes</taxon>
        <taxon>Pezizales</taxon>
        <taxon>Ascodesmidaceae</taxon>
        <taxon>Ascodesmis</taxon>
    </lineage>
</organism>
<feature type="compositionally biased region" description="Polar residues" evidence="1">
    <location>
        <begin position="59"/>
        <end position="78"/>
    </location>
</feature>
<keyword evidence="4" id="KW-1185">Reference proteome</keyword>
<sequence length="374" mass="41544">MYRRDIFLFTLLSMSRFLYTSAHPSGNGRGSSSTTPPGDERSPSYRSLSPGPAREHNRASNNSAQSPRTPSRRGNGSLQPGHPQAPPPRPHRGSFTTQQTQALAATGEDGKPMAPKEQRSFLNRAALGDRYAKLFEEIVHVEGYNPALNIISDGVTSYVTRMKNQFGNTMFEWSLNQRGINQKLSQFKEAYQKVSSVFTQIKKLSPNDTGPHQYPDPLGDQLFYDVGTGLTMIYTNWIKFLVHALEYAEKNEPSLNFGNNAERAALIEAHFDTILNWESLPPCYKDEACTEKDVISYADQAFHVLNTIRDPDLGKASGESSKKKSLKTVLTGLSLGQSSKPGKGKGKAKVTAWDDLMLKLENIKAVITPYEPQR</sequence>
<feature type="chain" id="PRO_5020322295" evidence="2">
    <location>
        <begin position="23"/>
        <end position="374"/>
    </location>
</feature>
<proteinExistence type="predicted"/>
<dbReference type="EMBL" id="ML220167">
    <property type="protein sequence ID" value="TGZ76760.1"/>
    <property type="molecule type" value="Genomic_DNA"/>
</dbReference>
<gene>
    <name evidence="3" type="ORF">EX30DRAFT_352393</name>
</gene>
<evidence type="ECO:0000313" key="3">
    <source>
        <dbReference type="EMBL" id="TGZ76760.1"/>
    </source>
</evidence>
<dbReference type="Proteomes" id="UP000298138">
    <property type="component" value="Unassembled WGS sequence"/>
</dbReference>
<keyword evidence="2" id="KW-0732">Signal</keyword>
<accession>A0A4S2MIM6</accession>
<evidence type="ECO:0000256" key="1">
    <source>
        <dbReference type="SAM" id="MobiDB-lite"/>
    </source>
</evidence>
<dbReference type="InParanoid" id="A0A4S2MIM6"/>
<feature type="signal peptide" evidence="2">
    <location>
        <begin position="1"/>
        <end position="22"/>
    </location>
</feature>
<dbReference type="AlphaFoldDB" id="A0A4S2MIM6"/>